<evidence type="ECO:0000256" key="3">
    <source>
        <dbReference type="ARBA" id="ARBA00022679"/>
    </source>
</evidence>
<dbReference type="GO" id="GO:0004659">
    <property type="term" value="F:prenyltransferase activity"/>
    <property type="evidence" value="ECO:0007669"/>
    <property type="project" value="InterPro"/>
</dbReference>
<dbReference type="PANTHER" id="PTHR43281">
    <property type="entry name" value="FARNESYL DIPHOSPHATE SYNTHASE"/>
    <property type="match status" value="1"/>
</dbReference>
<gene>
    <name evidence="8" type="ORF">C8D98_1124</name>
</gene>
<dbReference type="GO" id="GO:0005737">
    <property type="term" value="C:cytoplasm"/>
    <property type="evidence" value="ECO:0007669"/>
    <property type="project" value="UniProtKB-ARBA"/>
</dbReference>
<proteinExistence type="inferred from homology"/>
<keyword evidence="6" id="KW-0414">Isoprene biosynthesis</keyword>
<dbReference type="InterPro" id="IPR000092">
    <property type="entry name" value="Polyprenyl_synt"/>
</dbReference>
<dbReference type="Gene3D" id="1.10.600.10">
    <property type="entry name" value="Farnesyl Diphosphate Synthase"/>
    <property type="match status" value="1"/>
</dbReference>
<evidence type="ECO:0000256" key="5">
    <source>
        <dbReference type="ARBA" id="ARBA00022842"/>
    </source>
</evidence>
<accession>A0A4R1KDC6</accession>
<dbReference type="SFLD" id="SFLDS00005">
    <property type="entry name" value="Isoprenoid_Synthase_Type_I"/>
    <property type="match status" value="1"/>
</dbReference>
<dbReference type="Proteomes" id="UP000294614">
    <property type="component" value="Unassembled WGS sequence"/>
</dbReference>
<dbReference type="FunFam" id="1.10.600.10:FF:000001">
    <property type="entry name" value="Geranylgeranyl diphosphate synthase"/>
    <property type="match status" value="1"/>
</dbReference>
<comment type="similarity">
    <text evidence="2 7">Belongs to the FPP/GGPP synthase family.</text>
</comment>
<evidence type="ECO:0000256" key="2">
    <source>
        <dbReference type="ARBA" id="ARBA00006706"/>
    </source>
</evidence>
<keyword evidence="9" id="KW-1185">Reference proteome</keyword>
<evidence type="ECO:0000256" key="4">
    <source>
        <dbReference type="ARBA" id="ARBA00022723"/>
    </source>
</evidence>
<keyword evidence="4" id="KW-0479">Metal-binding</keyword>
<dbReference type="GO" id="GO:0046872">
    <property type="term" value="F:metal ion binding"/>
    <property type="evidence" value="ECO:0007669"/>
    <property type="project" value="UniProtKB-KW"/>
</dbReference>
<evidence type="ECO:0000256" key="7">
    <source>
        <dbReference type="RuleBase" id="RU004466"/>
    </source>
</evidence>
<dbReference type="InterPro" id="IPR008949">
    <property type="entry name" value="Isoprenoid_synthase_dom_sf"/>
</dbReference>
<reference evidence="8 9" key="1">
    <citation type="submission" date="2019-03" db="EMBL/GenBank/DDBJ databases">
        <title>Genomic Encyclopedia of Type Strains, Phase IV (KMG-IV): sequencing the most valuable type-strain genomes for metagenomic binning, comparative biology and taxonomic classification.</title>
        <authorList>
            <person name="Goeker M."/>
        </authorList>
    </citation>
    <scope>NUCLEOTIDE SEQUENCE [LARGE SCALE GENOMIC DNA]</scope>
    <source>
        <strain evidence="8 9">DSM 24984</strain>
    </source>
</reference>
<dbReference type="CDD" id="cd00685">
    <property type="entry name" value="Trans_IPPS_HT"/>
    <property type="match status" value="1"/>
</dbReference>
<dbReference type="GO" id="GO:0016114">
    <property type="term" value="P:terpenoid biosynthetic process"/>
    <property type="evidence" value="ECO:0007669"/>
    <property type="project" value="UniProtKB-ARBA"/>
</dbReference>
<evidence type="ECO:0000256" key="1">
    <source>
        <dbReference type="ARBA" id="ARBA00001946"/>
    </source>
</evidence>
<name>A0A4R1KDC6_9BACT</name>
<comment type="caution">
    <text evidence="8">The sequence shown here is derived from an EMBL/GenBank/DDBJ whole genome shotgun (WGS) entry which is preliminary data.</text>
</comment>
<keyword evidence="3 7" id="KW-0808">Transferase</keyword>
<dbReference type="OrthoDB" id="9805316at2"/>
<dbReference type="AlphaFoldDB" id="A0A4R1KDC6"/>
<dbReference type="NCBIfam" id="NF045485">
    <property type="entry name" value="FPPsyn"/>
    <property type="match status" value="1"/>
</dbReference>
<comment type="cofactor">
    <cofactor evidence="1">
        <name>Mg(2+)</name>
        <dbReference type="ChEBI" id="CHEBI:18420"/>
    </cofactor>
</comment>
<evidence type="ECO:0000313" key="9">
    <source>
        <dbReference type="Proteomes" id="UP000294614"/>
    </source>
</evidence>
<dbReference type="SFLD" id="SFLDG01017">
    <property type="entry name" value="Polyprenyl_Transferase_Like"/>
    <property type="match status" value="1"/>
</dbReference>
<organism evidence="8 9">
    <name type="scientific">Seleniivibrio woodruffii</name>
    <dbReference type="NCBI Taxonomy" id="1078050"/>
    <lineage>
        <taxon>Bacteria</taxon>
        <taxon>Pseudomonadati</taxon>
        <taxon>Deferribacterota</taxon>
        <taxon>Deferribacteres</taxon>
        <taxon>Deferribacterales</taxon>
        <taxon>Geovibrionaceae</taxon>
        <taxon>Seleniivibrio</taxon>
    </lineage>
</organism>
<evidence type="ECO:0000256" key="6">
    <source>
        <dbReference type="ARBA" id="ARBA00023229"/>
    </source>
</evidence>
<keyword evidence="5" id="KW-0460">Magnesium</keyword>
<dbReference type="SUPFAM" id="SSF48576">
    <property type="entry name" value="Terpenoid synthases"/>
    <property type="match status" value="1"/>
</dbReference>
<protein>
    <submittedName>
        <fullName evidence="8">Geranylgeranyl diphosphate synthase type II</fullName>
    </submittedName>
</protein>
<dbReference type="PROSITE" id="PS00444">
    <property type="entry name" value="POLYPRENYL_SYNTHASE_2"/>
    <property type="match status" value="1"/>
</dbReference>
<dbReference type="RefSeq" id="WP_132872772.1">
    <property type="nucleotide sequence ID" value="NZ_JAJUHT010000004.1"/>
</dbReference>
<dbReference type="InterPro" id="IPR053378">
    <property type="entry name" value="Prenyl_diphosphate_synthase"/>
</dbReference>
<sequence>MSRFDMKGYLGFWGQKVEDFFEEYMQPHDPHTKGLNEAMRYSLFAGGKRIRPALVYSAYGIFEGYFDKATPYAAAVEMLHTYSLIHDDLPAMDDDDFRRGKPTNHKVFGEATAILAGDGLLTKAFEVMCDRNLNPDITPEQMVEAAYKLAAATGDKGMVGGQVADMDAEKGFFDAATVDFIHTHKTSRLLAYCCELGAILGFGTEDDKRRLYEYGMRIGLAFQIVDDILDITSTTEELGKDAGSDVANGKATYPAVHGIEDSHRKAELLIEEALELLSVYGNTADPCREIAKFIIERKN</sequence>
<dbReference type="EMBL" id="SMGG01000003">
    <property type="protein sequence ID" value="TCK62595.1"/>
    <property type="molecule type" value="Genomic_DNA"/>
</dbReference>
<dbReference type="Pfam" id="PF00348">
    <property type="entry name" value="polyprenyl_synt"/>
    <property type="match status" value="1"/>
</dbReference>
<evidence type="ECO:0000313" key="8">
    <source>
        <dbReference type="EMBL" id="TCK62595.1"/>
    </source>
</evidence>
<dbReference type="PROSITE" id="PS00723">
    <property type="entry name" value="POLYPRENYL_SYNTHASE_1"/>
    <property type="match status" value="1"/>
</dbReference>
<dbReference type="InterPro" id="IPR033749">
    <property type="entry name" value="Polyprenyl_synt_CS"/>
</dbReference>
<dbReference type="PANTHER" id="PTHR43281:SF1">
    <property type="entry name" value="FARNESYL DIPHOSPHATE SYNTHASE"/>
    <property type="match status" value="1"/>
</dbReference>